<keyword evidence="3" id="KW-1003">Cell membrane</keyword>
<organism evidence="9 10">
    <name type="scientific">Pseudobdellovibrio exovorus JSS</name>
    <dbReference type="NCBI Taxonomy" id="1184267"/>
    <lineage>
        <taxon>Bacteria</taxon>
        <taxon>Pseudomonadati</taxon>
        <taxon>Bdellovibrionota</taxon>
        <taxon>Bdellovibrionia</taxon>
        <taxon>Bdellovibrionales</taxon>
        <taxon>Pseudobdellovibrionaceae</taxon>
        <taxon>Pseudobdellovibrio</taxon>
    </lineage>
</organism>
<feature type="transmembrane region" description="Helical" evidence="8">
    <location>
        <begin position="72"/>
        <end position="94"/>
    </location>
</feature>
<feature type="transmembrane region" description="Helical" evidence="8">
    <location>
        <begin position="6"/>
        <end position="26"/>
    </location>
</feature>
<dbReference type="eggNOG" id="COG0428">
    <property type="taxonomic scope" value="Bacteria"/>
</dbReference>
<dbReference type="Pfam" id="PF02535">
    <property type="entry name" value="Zip"/>
    <property type="match status" value="1"/>
</dbReference>
<evidence type="ECO:0000313" key="9">
    <source>
        <dbReference type="EMBL" id="AGH94340.1"/>
    </source>
</evidence>
<evidence type="ECO:0000256" key="2">
    <source>
        <dbReference type="ARBA" id="ARBA00006939"/>
    </source>
</evidence>
<keyword evidence="5" id="KW-0862">Zinc</keyword>
<dbReference type="PANTHER" id="PTHR11040">
    <property type="entry name" value="ZINC/IRON TRANSPORTER"/>
    <property type="match status" value="1"/>
</dbReference>
<sequence>MDWSLLLIGCLVTALSTGIGALPVIFLHRASDKVRDSLMGFSAGIMLAASSFSLIIPALTLGTETLGSKSSAAIYVGICFLVGGIFLDLCNRFIPHEHFVSGPEGKVSSHQLKRIWLFVFAITLHNFPEGLAVGSGTGSHEISLAAPILFGIGLQDIPEGFIVAFALVGIGYSRWQAMFVAFVTGLVEAAAAVIGFFATSMVQTLLPWSLAFAGGAMIYVVSNEIIPESHRKPHAHLATQGLMFGFVLMMILDVTLG</sequence>
<feature type="transmembrane region" description="Helical" evidence="8">
    <location>
        <begin position="38"/>
        <end position="60"/>
    </location>
</feature>
<evidence type="ECO:0000313" key="10">
    <source>
        <dbReference type="Proteomes" id="UP000012040"/>
    </source>
</evidence>
<feature type="transmembrane region" description="Helical" evidence="8">
    <location>
        <begin position="115"/>
        <end position="136"/>
    </location>
</feature>
<evidence type="ECO:0000256" key="3">
    <source>
        <dbReference type="ARBA" id="ARBA00022475"/>
    </source>
</evidence>
<gene>
    <name evidence="9" type="ORF">A11Q_120</name>
</gene>
<dbReference type="OrthoDB" id="9787346at2"/>
<dbReference type="KEGG" id="bex:A11Q_120"/>
<protein>
    <recommendedName>
        <fullName evidence="11">GufA protein</fullName>
    </recommendedName>
</protein>
<dbReference type="RefSeq" id="WP_015468830.1">
    <property type="nucleotide sequence ID" value="NC_020813.1"/>
</dbReference>
<keyword evidence="4 8" id="KW-0812">Transmembrane</keyword>
<keyword evidence="6 8" id="KW-1133">Transmembrane helix</keyword>
<feature type="transmembrane region" description="Helical" evidence="8">
    <location>
        <begin position="148"/>
        <end position="170"/>
    </location>
</feature>
<feature type="transmembrane region" description="Helical" evidence="8">
    <location>
        <begin position="234"/>
        <end position="252"/>
    </location>
</feature>
<dbReference type="PATRIC" id="fig|1184267.3.peg.122"/>
<feature type="transmembrane region" description="Helical" evidence="8">
    <location>
        <begin position="205"/>
        <end position="222"/>
    </location>
</feature>
<reference evidence="9 10" key="1">
    <citation type="journal article" date="2013" name="ISME J.">
        <title>By their genes ye shall know them: genomic signatures of predatory bacteria.</title>
        <authorList>
            <person name="Pasternak Z."/>
            <person name="Pietrokovski S."/>
            <person name="Rotem O."/>
            <person name="Gophna U."/>
            <person name="Lurie-Weinberger M.N."/>
            <person name="Jurkevitch E."/>
        </authorList>
    </citation>
    <scope>NUCLEOTIDE SEQUENCE [LARGE SCALE GENOMIC DNA]</scope>
    <source>
        <strain evidence="9 10">JSS</strain>
    </source>
</reference>
<evidence type="ECO:0000256" key="5">
    <source>
        <dbReference type="ARBA" id="ARBA00022833"/>
    </source>
</evidence>
<name>M4V7C7_9BACT</name>
<evidence type="ECO:0000256" key="6">
    <source>
        <dbReference type="ARBA" id="ARBA00022989"/>
    </source>
</evidence>
<comment type="subcellular location">
    <subcellularLocation>
        <location evidence="1">Cell membrane</location>
        <topology evidence="1">Multi-pass membrane protein</topology>
    </subcellularLocation>
</comment>
<dbReference type="GO" id="GO:0005385">
    <property type="term" value="F:zinc ion transmembrane transporter activity"/>
    <property type="evidence" value="ECO:0007669"/>
    <property type="project" value="TreeGrafter"/>
</dbReference>
<evidence type="ECO:0000256" key="1">
    <source>
        <dbReference type="ARBA" id="ARBA00004651"/>
    </source>
</evidence>
<dbReference type="STRING" id="1184267.A11Q_120"/>
<feature type="transmembrane region" description="Helical" evidence="8">
    <location>
        <begin position="177"/>
        <end position="199"/>
    </location>
</feature>
<dbReference type="PANTHER" id="PTHR11040:SF211">
    <property type="entry name" value="ZINC TRANSPORTER ZIP11"/>
    <property type="match status" value="1"/>
</dbReference>
<dbReference type="EMBL" id="CP003537">
    <property type="protein sequence ID" value="AGH94340.1"/>
    <property type="molecule type" value="Genomic_DNA"/>
</dbReference>
<dbReference type="Proteomes" id="UP000012040">
    <property type="component" value="Chromosome"/>
</dbReference>
<accession>M4V7C7</accession>
<dbReference type="AlphaFoldDB" id="M4V7C7"/>
<evidence type="ECO:0000256" key="7">
    <source>
        <dbReference type="ARBA" id="ARBA00023136"/>
    </source>
</evidence>
<dbReference type="HOGENOM" id="CLU_015114_1_2_7"/>
<evidence type="ECO:0008006" key="11">
    <source>
        <dbReference type="Google" id="ProtNLM"/>
    </source>
</evidence>
<dbReference type="GO" id="GO:0005886">
    <property type="term" value="C:plasma membrane"/>
    <property type="evidence" value="ECO:0007669"/>
    <property type="project" value="UniProtKB-SubCell"/>
</dbReference>
<evidence type="ECO:0000256" key="4">
    <source>
        <dbReference type="ARBA" id="ARBA00022692"/>
    </source>
</evidence>
<comment type="similarity">
    <text evidence="2">Belongs to the ZIP transporter (TC 2.A.5) family.</text>
</comment>
<keyword evidence="7 8" id="KW-0472">Membrane</keyword>
<evidence type="ECO:0000256" key="8">
    <source>
        <dbReference type="SAM" id="Phobius"/>
    </source>
</evidence>
<keyword evidence="10" id="KW-1185">Reference proteome</keyword>
<dbReference type="InterPro" id="IPR003689">
    <property type="entry name" value="ZIP"/>
</dbReference>
<proteinExistence type="inferred from homology"/>